<organism evidence="3 4">
    <name type="scientific">Bradyrhizobium elkanii</name>
    <dbReference type="NCBI Taxonomy" id="29448"/>
    <lineage>
        <taxon>Bacteria</taxon>
        <taxon>Pseudomonadati</taxon>
        <taxon>Pseudomonadota</taxon>
        <taxon>Alphaproteobacteria</taxon>
        <taxon>Hyphomicrobiales</taxon>
        <taxon>Nitrobacteraceae</taxon>
        <taxon>Bradyrhizobium</taxon>
    </lineage>
</organism>
<dbReference type="AlphaFoldDB" id="A0A8I1XYL9"/>
<reference evidence="3" key="1">
    <citation type="submission" date="2021-02" db="EMBL/GenBank/DDBJ databases">
        <title>Genomic Encyclopedia of Type Strains, Phase IV (KMG-V): Genome sequencing to study the core and pangenomes of soil and plant-associated prokaryotes.</title>
        <authorList>
            <person name="Whitman W."/>
        </authorList>
    </citation>
    <scope>NUCLEOTIDE SEQUENCE</scope>
    <source>
        <strain evidence="3">USDA 406</strain>
    </source>
</reference>
<dbReference type="SUPFAM" id="SSF56059">
    <property type="entry name" value="Glutathione synthetase ATP-binding domain-like"/>
    <property type="match status" value="1"/>
</dbReference>
<sequence length="390" mass="41882">MNYVNSLKGGGNIKLLSTSSTSTKRPLPISEQDIAPGSAFSRSLRLMTMGAQFSCLEPYIADEVSISIARALGNLPVRFSDENVGASPVATRLLNDKEKFRQFASDLGVPIANGSNCASMQQLVEAVCAVLSESESAILKMARHAGGDGNIVISKSAAGSSQGATRAVATPKIDAATLREAVHELGLSPTVEEPVIVEVYSENESSMGVHFDVRRDRVELVGVASILFNPGYGGAYWSSALLDHLPNDVLSWCKSLGNYAQQIGYFGPLSVDIVRAKEVGFFACEVNGRHGGFSSIRAVSSALGLECAIKNGARVALSRNCVSIALRFPDLIDLLRRKQLHYRPADRRGAIVMVEGHQDAGPYDFVIFGRDLEELQGIERELAQLSHAKN</sequence>
<dbReference type="Pfam" id="PF18105">
    <property type="entry name" value="PGM1_C"/>
    <property type="match status" value="1"/>
</dbReference>
<feature type="domain" description="ATP-grasp" evidence="2">
    <location>
        <begin position="101"/>
        <end position="316"/>
    </location>
</feature>
<dbReference type="Proteomes" id="UP000673383">
    <property type="component" value="Unassembled WGS sequence"/>
</dbReference>
<dbReference type="PROSITE" id="PS50975">
    <property type="entry name" value="ATP_GRASP"/>
    <property type="match status" value="1"/>
</dbReference>
<proteinExistence type="predicted"/>
<accession>A0A8I1XYL9</accession>
<dbReference type="EMBL" id="JAFICZ010000001">
    <property type="protein sequence ID" value="MBP1290398.1"/>
    <property type="molecule type" value="Genomic_DNA"/>
</dbReference>
<name>A0A8I1XYL9_BRAEL</name>
<dbReference type="InterPro" id="IPR041356">
    <property type="entry name" value="PGM1_C"/>
</dbReference>
<protein>
    <recommendedName>
        <fullName evidence="2">ATP-grasp domain-containing protein</fullName>
    </recommendedName>
</protein>
<evidence type="ECO:0000259" key="2">
    <source>
        <dbReference type="PROSITE" id="PS50975"/>
    </source>
</evidence>
<evidence type="ECO:0000313" key="4">
    <source>
        <dbReference type="Proteomes" id="UP000673383"/>
    </source>
</evidence>
<keyword evidence="1" id="KW-0067">ATP-binding</keyword>
<evidence type="ECO:0000313" key="3">
    <source>
        <dbReference type="EMBL" id="MBP1290398.1"/>
    </source>
</evidence>
<dbReference type="GO" id="GO:0005524">
    <property type="term" value="F:ATP binding"/>
    <property type="evidence" value="ECO:0007669"/>
    <property type="project" value="UniProtKB-UniRule"/>
</dbReference>
<keyword evidence="1" id="KW-0547">Nucleotide-binding</keyword>
<dbReference type="InterPro" id="IPR011761">
    <property type="entry name" value="ATP-grasp"/>
</dbReference>
<gene>
    <name evidence="3" type="ORF">JOH49_000151</name>
</gene>
<dbReference type="GO" id="GO:0046872">
    <property type="term" value="F:metal ion binding"/>
    <property type="evidence" value="ECO:0007669"/>
    <property type="project" value="InterPro"/>
</dbReference>
<comment type="caution">
    <text evidence="3">The sequence shown here is derived from an EMBL/GenBank/DDBJ whole genome shotgun (WGS) entry which is preliminary data.</text>
</comment>
<evidence type="ECO:0000256" key="1">
    <source>
        <dbReference type="PROSITE-ProRule" id="PRU00409"/>
    </source>
</evidence>